<dbReference type="AlphaFoldDB" id="A0A1I2LWM5"/>
<proteinExistence type="predicted"/>
<name>A0A1I2LWM5_9BACT</name>
<organism evidence="1 2">
    <name type="scientific">Sunxiuqinia elliptica</name>
    <dbReference type="NCBI Taxonomy" id="655355"/>
    <lineage>
        <taxon>Bacteria</taxon>
        <taxon>Pseudomonadati</taxon>
        <taxon>Bacteroidota</taxon>
        <taxon>Bacteroidia</taxon>
        <taxon>Marinilabiliales</taxon>
        <taxon>Prolixibacteraceae</taxon>
        <taxon>Sunxiuqinia</taxon>
    </lineage>
</organism>
<dbReference type="RefSeq" id="WP_093921579.1">
    <property type="nucleotide sequence ID" value="NZ_FONW01000017.1"/>
</dbReference>
<keyword evidence="2" id="KW-1185">Reference proteome</keyword>
<dbReference type="STRING" id="655355.SAMN05216283_1175"/>
<protein>
    <submittedName>
        <fullName evidence="1">Uncharacterized protein</fullName>
    </submittedName>
</protein>
<dbReference type="Proteomes" id="UP000198964">
    <property type="component" value="Unassembled WGS sequence"/>
</dbReference>
<dbReference type="EMBL" id="FONW01000017">
    <property type="protein sequence ID" value="SFF81847.1"/>
    <property type="molecule type" value="Genomic_DNA"/>
</dbReference>
<evidence type="ECO:0000313" key="1">
    <source>
        <dbReference type="EMBL" id="SFF81847.1"/>
    </source>
</evidence>
<gene>
    <name evidence="1" type="ORF">SAMN05216283_1175</name>
</gene>
<accession>A0A1I2LWM5</accession>
<reference evidence="1 2" key="1">
    <citation type="submission" date="2016-10" db="EMBL/GenBank/DDBJ databases">
        <authorList>
            <person name="de Groot N.N."/>
        </authorList>
    </citation>
    <scope>NUCLEOTIDE SEQUENCE [LARGE SCALE GENOMIC DNA]</scope>
    <source>
        <strain evidence="1 2">CGMCC 1.9156</strain>
    </source>
</reference>
<evidence type="ECO:0000313" key="2">
    <source>
        <dbReference type="Proteomes" id="UP000198964"/>
    </source>
</evidence>
<sequence>MSQKNIKLQDKFVEYLETQPEQGMGYQVVDLYLKNGIILQNRVVINSTFLQLETDEDLNTDDIVKIEITTANKL</sequence>